<proteinExistence type="predicted"/>
<dbReference type="EMBL" id="GEEE01015945">
    <property type="protein sequence ID" value="JAP47280.1"/>
    <property type="molecule type" value="Transcribed_RNA"/>
</dbReference>
<evidence type="ECO:0000313" key="1">
    <source>
        <dbReference type="EMBL" id="JAP47280.1"/>
    </source>
</evidence>
<accession>A0A0X3P7C6</accession>
<sequence>MSFTSRYPILSDWLILPSLPFSFVDCLAFFCAQHLLPHVSWYMTVRQLVVIFMNARCTQCPAIGGGYSTLSPLGVFSLFHVRFHHIVLKAVTDSTSERSRREFPSSPGCLRSLFVFKGATNLVDASVVWPINACKPYFYLHCDSFAN</sequence>
<reference evidence="1" key="1">
    <citation type="submission" date="2016-01" db="EMBL/GenBank/DDBJ databases">
        <title>Reference transcriptome for the parasite Schistocephalus solidus: insights into the molecular evolution of parasitism.</title>
        <authorList>
            <person name="Hebert F.O."/>
            <person name="Grambauer S."/>
            <person name="Barber I."/>
            <person name="Landry C.R."/>
            <person name="Aubin-Horth N."/>
        </authorList>
    </citation>
    <scope>NUCLEOTIDE SEQUENCE</scope>
</reference>
<dbReference type="AlphaFoldDB" id="A0A0X3P7C6"/>
<organism evidence="1">
    <name type="scientific">Schistocephalus solidus</name>
    <name type="common">Tapeworm</name>
    <dbReference type="NCBI Taxonomy" id="70667"/>
    <lineage>
        <taxon>Eukaryota</taxon>
        <taxon>Metazoa</taxon>
        <taxon>Spiralia</taxon>
        <taxon>Lophotrochozoa</taxon>
        <taxon>Platyhelminthes</taxon>
        <taxon>Cestoda</taxon>
        <taxon>Eucestoda</taxon>
        <taxon>Diphyllobothriidea</taxon>
        <taxon>Diphyllobothriidae</taxon>
        <taxon>Schistocephalus</taxon>
    </lineage>
</organism>
<protein>
    <submittedName>
        <fullName evidence="1">Uncharacterized protein</fullName>
    </submittedName>
</protein>
<gene>
    <name evidence="1" type="ORF">TR147520</name>
</gene>
<dbReference type="EMBL" id="GEEE01010708">
    <property type="protein sequence ID" value="JAP52517.1"/>
    <property type="molecule type" value="Transcribed_RNA"/>
</dbReference>
<name>A0A0X3P7C6_SCHSO</name>